<proteinExistence type="predicted"/>
<dbReference type="InterPro" id="IPR008936">
    <property type="entry name" value="Rho_GTPase_activation_prot"/>
</dbReference>
<dbReference type="PROSITE" id="PS50081">
    <property type="entry name" value="ZF_DAG_PE_2"/>
    <property type="match status" value="1"/>
</dbReference>
<dbReference type="Proteomes" id="UP000095285">
    <property type="component" value="Unassembled WGS sequence"/>
</dbReference>
<dbReference type="GO" id="GO:0032154">
    <property type="term" value="C:cleavage furrow"/>
    <property type="evidence" value="ECO:0007669"/>
    <property type="project" value="TreeGrafter"/>
</dbReference>
<dbReference type="GO" id="GO:0097149">
    <property type="term" value="C:centralspindlin complex"/>
    <property type="evidence" value="ECO:0007669"/>
    <property type="project" value="TreeGrafter"/>
</dbReference>
<keyword evidence="7" id="KW-1185">Reference proteome</keyword>
<dbReference type="Pfam" id="PF00620">
    <property type="entry name" value="RhoGAP"/>
    <property type="match status" value="1"/>
</dbReference>
<dbReference type="InterPro" id="IPR046349">
    <property type="entry name" value="C1-like_sf"/>
</dbReference>
<feature type="region of interest" description="Disordered" evidence="3">
    <location>
        <begin position="403"/>
        <end position="424"/>
    </location>
</feature>
<evidence type="ECO:0000256" key="1">
    <source>
        <dbReference type="ARBA" id="ARBA00022723"/>
    </source>
</evidence>
<dbReference type="PANTHER" id="PTHR46199">
    <property type="entry name" value="RAC GTPASE-ACTIVATING PROTEIN 1"/>
    <property type="match status" value="1"/>
</dbReference>
<dbReference type="GeneID" id="9937414"/>
<dbReference type="InterPro" id="IPR002219">
    <property type="entry name" value="PKC_DAG/PE"/>
</dbReference>
<dbReference type="GO" id="GO:0005096">
    <property type="term" value="F:GTPase activator activity"/>
    <property type="evidence" value="ECO:0007669"/>
    <property type="project" value="TreeGrafter"/>
</dbReference>
<dbReference type="WBParaSite" id="EN70_154">
    <property type="protein sequence ID" value="EN70_154"/>
    <property type="gene ID" value="EN70_154"/>
</dbReference>
<accession>A0A1S0UCW6</accession>
<keyword evidence="1" id="KW-0479">Metal-binding</keyword>
<dbReference type="SMART" id="SM00109">
    <property type="entry name" value="C1"/>
    <property type="match status" value="1"/>
</dbReference>
<reference evidence="6 7" key="1">
    <citation type="submission" date="2012-04" db="EMBL/GenBank/DDBJ databases">
        <title>The Genome Sequence of Loa loa.</title>
        <authorList>
            <consortium name="The Broad Institute Genome Sequencing Platform"/>
            <consortium name="Broad Institute Genome Sequencing Center for Infectious Disease"/>
            <person name="Nutman T.B."/>
            <person name="Fink D.L."/>
            <person name="Russ C."/>
            <person name="Young S."/>
            <person name="Zeng Q."/>
            <person name="Gargeya S."/>
            <person name="Alvarado L."/>
            <person name="Berlin A."/>
            <person name="Chapman S.B."/>
            <person name="Chen Z."/>
            <person name="Freedman E."/>
            <person name="Gellesch M."/>
            <person name="Goldberg J."/>
            <person name="Griggs A."/>
            <person name="Gujja S."/>
            <person name="Heilman E.R."/>
            <person name="Heiman D."/>
            <person name="Howarth C."/>
            <person name="Mehta T."/>
            <person name="Neiman D."/>
            <person name="Pearson M."/>
            <person name="Roberts A."/>
            <person name="Saif S."/>
            <person name="Shea T."/>
            <person name="Shenoy N."/>
            <person name="Sisk P."/>
            <person name="Stolte C."/>
            <person name="Sykes S."/>
            <person name="White J."/>
            <person name="Yandava C."/>
            <person name="Haas B."/>
            <person name="Henn M.R."/>
            <person name="Nusbaum C."/>
            <person name="Birren B."/>
        </authorList>
    </citation>
    <scope>NUCLEOTIDE SEQUENCE [LARGE SCALE GENOMIC DNA]</scope>
</reference>
<evidence type="ECO:0000313" key="6">
    <source>
        <dbReference type="EMBL" id="EFO28450.1"/>
    </source>
</evidence>
<dbReference type="SUPFAM" id="SSF57889">
    <property type="entry name" value="Cysteine-rich domain"/>
    <property type="match status" value="1"/>
</dbReference>
<dbReference type="FunCoup" id="A0A1I7VE93">
    <property type="interactions" value="1364"/>
</dbReference>
<dbReference type="GO" id="GO:0030496">
    <property type="term" value="C:midbody"/>
    <property type="evidence" value="ECO:0007669"/>
    <property type="project" value="TreeGrafter"/>
</dbReference>
<dbReference type="PANTHER" id="PTHR46199:SF3">
    <property type="entry name" value="RAC GTPASE-ACTIVATING PROTEIN 1"/>
    <property type="match status" value="1"/>
</dbReference>
<dbReference type="CTD" id="9937414"/>
<dbReference type="GO" id="GO:0051256">
    <property type="term" value="P:mitotic spindle midzone assembly"/>
    <property type="evidence" value="ECO:0007669"/>
    <property type="project" value="TreeGrafter"/>
</dbReference>
<dbReference type="InterPro" id="IPR000198">
    <property type="entry name" value="RhoGAP_dom"/>
</dbReference>
<dbReference type="eggNOG" id="KOG3564">
    <property type="taxonomic scope" value="Eukaryota"/>
</dbReference>
<keyword evidence="2" id="KW-0862">Zinc</keyword>
<evidence type="ECO:0000259" key="4">
    <source>
        <dbReference type="PROSITE" id="PS50081"/>
    </source>
</evidence>
<evidence type="ECO:0000313" key="8">
    <source>
        <dbReference type="WBParaSite" id="EN70_154"/>
    </source>
</evidence>
<sequence length="440" mass="49224">MVSLTANHVPAVANKRLKKSTLIDTVEEEVETPCKRSKDETEAQITTVAAVNVGNYKSLTTKTAGRCSMNRSLSTANILDKSEEMVTLKTNTLTPRCGASSTNLRTPLSGTKTWTHGASISTRPHTYTNHSSILGDHCEVCNGWIGIVGKAYKCCDCGLRIHKACIDNAPVPCVPRTPTPRTPSKQRLRLKDLCPSTQPMIPPILIHCILALEKDRLCSEGIYRIPGDDSQVQKLLNEFLHGRSVPKLDYHDTETITSCIKQFLNKLRDPVIPSTSWEEFVNAAETDDVEALNCSIMDLPYPNRDTLAFLCAHFQRICDNCIENKMPRNVLARCVAAMIVGPAPPHVVKDDEEKKQMMIMSTLLKMPSDYWPKFYNFDKGIPLINSPKCIAYDNRKPMRIPYKNPNKSILGPVETPPSGQKENTYQPKISRRKHFLGDIF</sequence>
<reference evidence="8" key="2">
    <citation type="submission" date="2016-11" db="UniProtKB">
        <authorList>
            <consortium name="WormBaseParasite"/>
        </authorList>
    </citation>
    <scope>IDENTIFICATION</scope>
</reference>
<dbReference type="GO" id="GO:0005634">
    <property type="term" value="C:nucleus"/>
    <property type="evidence" value="ECO:0007669"/>
    <property type="project" value="TreeGrafter"/>
</dbReference>
<name>A0A1I7VE93_LOALO</name>
<evidence type="ECO:0000313" key="7">
    <source>
        <dbReference type="Proteomes" id="UP000095285"/>
    </source>
</evidence>
<dbReference type="PROSITE" id="PS50238">
    <property type="entry name" value="RHOGAP"/>
    <property type="match status" value="1"/>
</dbReference>
<dbReference type="Gene3D" id="1.10.555.10">
    <property type="entry name" value="Rho GTPase activation protein"/>
    <property type="match status" value="1"/>
</dbReference>
<dbReference type="OMA" id="KATSACN"/>
<dbReference type="GO" id="GO:0046872">
    <property type="term" value="F:metal ion binding"/>
    <property type="evidence" value="ECO:0007669"/>
    <property type="project" value="UniProtKB-KW"/>
</dbReference>
<dbReference type="GO" id="GO:0007266">
    <property type="term" value="P:Rho protein signal transduction"/>
    <property type="evidence" value="ECO:0007669"/>
    <property type="project" value="TreeGrafter"/>
</dbReference>
<dbReference type="OrthoDB" id="2218807at2759"/>
<protein>
    <submittedName>
        <fullName evidence="8">Rho-GAP domain-containing protein</fullName>
    </submittedName>
</protein>
<feature type="domain" description="Phorbol-ester/DAG-type" evidence="4">
    <location>
        <begin position="124"/>
        <end position="173"/>
    </location>
</feature>
<gene>
    <name evidence="6 8" type="ORF">LOAG_00046</name>
</gene>
<evidence type="ECO:0000259" key="5">
    <source>
        <dbReference type="PROSITE" id="PS50238"/>
    </source>
</evidence>
<dbReference type="GO" id="GO:0000281">
    <property type="term" value="P:mitotic cytokinesis"/>
    <property type="evidence" value="ECO:0007669"/>
    <property type="project" value="TreeGrafter"/>
</dbReference>
<dbReference type="SUPFAM" id="SSF48350">
    <property type="entry name" value="GTPase activation domain, GAP"/>
    <property type="match status" value="1"/>
</dbReference>
<evidence type="ECO:0000256" key="3">
    <source>
        <dbReference type="SAM" id="MobiDB-lite"/>
    </source>
</evidence>
<dbReference type="SMART" id="SM00324">
    <property type="entry name" value="RhoGAP"/>
    <property type="match status" value="1"/>
</dbReference>
<dbReference type="PROSITE" id="PS00479">
    <property type="entry name" value="ZF_DAG_PE_1"/>
    <property type="match status" value="1"/>
</dbReference>
<dbReference type="STRING" id="7209.A0A1I7VE93"/>
<dbReference type="EMBL" id="JH712066">
    <property type="protein sequence ID" value="EFO28450.1"/>
    <property type="molecule type" value="Genomic_DNA"/>
</dbReference>
<feature type="domain" description="Rho-GAP" evidence="5">
    <location>
        <begin position="188"/>
        <end position="371"/>
    </location>
</feature>
<dbReference type="GO" id="GO:0051233">
    <property type="term" value="C:spindle midzone"/>
    <property type="evidence" value="ECO:0007669"/>
    <property type="project" value="TreeGrafter"/>
</dbReference>
<dbReference type="AlphaFoldDB" id="A0A1I7VE93"/>
<accession>A0A1I7VE93</accession>
<dbReference type="KEGG" id="loa:LOAG_00046"/>
<dbReference type="Gene3D" id="3.30.60.20">
    <property type="match status" value="1"/>
</dbReference>
<organism evidence="7 8">
    <name type="scientific">Loa loa</name>
    <name type="common">Eye worm</name>
    <name type="synonym">Filaria loa</name>
    <dbReference type="NCBI Taxonomy" id="7209"/>
    <lineage>
        <taxon>Eukaryota</taxon>
        <taxon>Metazoa</taxon>
        <taxon>Ecdysozoa</taxon>
        <taxon>Nematoda</taxon>
        <taxon>Chromadorea</taxon>
        <taxon>Rhabditida</taxon>
        <taxon>Spirurina</taxon>
        <taxon>Spiruromorpha</taxon>
        <taxon>Filarioidea</taxon>
        <taxon>Onchocercidae</taxon>
        <taxon>Loa</taxon>
    </lineage>
</organism>
<dbReference type="RefSeq" id="XP_003135635.1">
    <property type="nucleotide sequence ID" value="XM_003135587.1"/>
</dbReference>
<evidence type="ECO:0000256" key="2">
    <source>
        <dbReference type="ARBA" id="ARBA00022833"/>
    </source>
</evidence>